<organism evidence="1 2">
    <name type="scientific">Ascaris lumbricoides</name>
    <name type="common">Giant roundworm</name>
    <dbReference type="NCBI Taxonomy" id="6252"/>
    <lineage>
        <taxon>Eukaryota</taxon>
        <taxon>Metazoa</taxon>
        <taxon>Ecdysozoa</taxon>
        <taxon>Nematoda</taxon>
        <taxon>Chromadorea</taxon>
        <taxon>Rhabditida</taxon>
        <taxon>Spirurina</taxon>
        <taxon>Ascaridomorpha</taxon>
        <taxon>Ascaridoidea</taxon>
        <taxon>Ascarididae</taxon>
        <taxon>Ascaris</taxon>
    </lineage>
</organism>
<sequence length="81" mass="8961">MTLWFCLALRDKSAGKDVADHSHLLNVVGSLSSDRCPQIEAGLGRFRFRSPPIPGPDLNTEHSCRFGPGLVVVFRTPRLED</sequence>
<dbReference type="Proteomes" id="UP000036681">
    <property type="component" value="Unplaced"/>
</dbReference>
<keyword evidence="1" id="KW-1185">Reference proteome</keyword>
<accession>A0A0M3IKQ0</accession>
<dbReference type="WBParaSite" id="ALUE_0001932701-mRNA-1">
    <property type="protein sequence ID" value="ALUE_0001932701-mRNA-1"/>
    <property type="gene ID" value="ALUE_0001932701"/>
</dbReference>
<name>A0A0M3IKQ0_ASCLU</name>
<evidence type="ECO:0000313" key="1">
    <source>
        <dbReference type="Proteomes" id="UP000036681"/>
    </source>
</evidence>
<proteinExistence type="predicted"/>
<protein>
    <submittedName>
        <fullName evidence="2">Secreted protein</fullName>
    </submittedName>
</protein>
<dbReference type="AlphaFoldDB" id="A0A0M3IKQ0"/>
<reference evidence="2" key="1">
    <citation type="submission" date="2017-02" db="UniProtKB">
        <authorList>
            <consortium name="WormBaseParasite"/>
        </authorList>
    </citation>
    <scope>IDENTIFICATION</scope>
</reference>
<evidence type="ECO:0000313" key="2">
    <source>
        <dbReference type="WBParaSite" id="ALUE_0001932701-mRNA-1"/>
    </source>
</evidence>